<proteinExistence type="predicted"/>
<name>A0A2W1BQM0_HELAM</name>
<keyword evidence="2" id="KW-1185">Reference proteome</keyword>
<dbReference type="EMBL" id="KZ149997">
    <property type="protein sequence ID" value="PZC75407.1"/>
    <property type="molecule type" value="Genomic_DNA"/>
</dbReference>
<evidence type="ECO:0000313" key="1">
    <source>
        <dbReference type="EMBL" id="PZC75407.1"/>
    </source>
</evidence>
<evidence type="ECO:0000313" key="2">
    <source>
        <dbReference type="Proteomes" id="UP000249218"/>
    </source>
</evidence>
<gene>
    <name evidence="1" type="primary">HaOG206137</name>
    <name evidence="1" type="ORF">B5X24_HaOG206137</name>
</gene>
<accession>A0A2W1BQM0</accession>
<sequence>MRASYCELRPDSAPAHHYIRNASASPERSARHDGAACSCGRGAGARRERCERGAGAATHVCRGRGFAADSPTLAHLPTLSSILSLCSLNLYAVHATLIVRRGYARHWHTLAARWLHAGGTLAARWLHAGCTLAARWLHAGCTLAARWRHAGGTLVPPHVFLEVPCRSERGAGLGPRVAGTQQLYLLIEAMSGSLQLINILRQLLTQNYSC</sequence>
<dbReference type="AlphaFoldDB" id="A0A2W1BQM0"/>
<reference evidence="1 2" key="1">
    <citation type="journal article" date="2017" name="BMC Biol.">
        <title>Genomic innovations, transcriptional plasticity and gene loss underlying the evolution and divergence of two highly polyphagous and invasive Helicoverpa pest species.</title>
        <authorList>
            <person name="Pearce S.L."/>
            <person name="Clarke D.F."/>
            <person name="East P.D."/>
            <person name="Elfekih S."/>
            <person name="Gordon K.H."/>
            <person name="Jermiin L.S."/>
            <person name="McGaughran A."/>
            <person name="Oakeshott J.G."/>
            <person name="Papanikolaou A."/>
            <person name="Perera O.P."/>
            <person name="Rane R.V."/>
            <person name="Richards S."/>
            <person name="Tay W.T."/>
            <person name="Walsh T.K."/>
            <person name="Anderson A."/>
            <person name="Anderson C.J."/>
            <person name="Asgari S."/>
            <person name="Board P.G."/>
            <person name="Bretschneider A."/>
            <person name="Campbell P.M."/>
            <person name="Chertemps T."/>
            <person name="Christeller J.T."/>
            <person name="Coppin C.W."/>
            <person name="Downes S.J."/>
            <person name="Duan G."/>
            <person name="Farnsworth C.A."/>
            <person name="Good R.T."/>
            <person name="Han L.B."/>
            <person name="Han Y.C."/>
            <person name="Hatje K."/>
            <person name="Horne I."/>
            <person name="Huang Y.P."/>
            <person name="Hughes D.S."/>
            <person name="Jacquin-Joly E."/>
            <person name="James W."/>
            <person name="Jhangiani S."/>
            <person name="Kollmar M."/>
            <person name="Kuwar S.S."/>
            <person name="Li S."/>
            <person name="Liu N.Y."/>
            <person name="Maibeche M.T."/>
            <person name="Miller J.R."/>
            <person name="Montagne N."/>
            <person name="Perry T."/>
            <person name="Qu J."/>
            <person name="Song S.V."/>
            <person name="Sutton G.G."/>
            <person name="Vogel H."/>
            <person name="Walenz B.P."/>
            <person name="Xu W."/>
            <person name="Zhang H.J."/>
            <person name="Zou Z."/>
            <person name="Batterham P."/>
            <person name="Edwards O.R."/>
            <person name="Feyereisen R."/>
            <person name="Gibbs R.A."/>
            <person name="Heckel D.G."/>
            <person name="McGrath A."/>
            <person name="Robin C."/>
            <person name="Scherer S.E."/>
            <person name="Worley K.C."/>
            <person name="Wu Y.D."/>
        </authorList>
    </citation>
    <scope>NUCLEOTIDE SEQUENCE [LARGE SCALE GENOMIC DNA]</scope>
    <source>
        <strain evidence="1">Harm_GR_Male_#8</strain>
        <tissue evidence="1">Whole organism</tissue>
    </source>
</reference>
<dbReference type="Proteomes" id="UP000249218">
    <property type="component" value="Unassembled WGS sequence"/>
</dbReference>
<protein>
    <submittedName>
        <fullName evidence="1">Uncharacterized protein</fullName>
    </submittedName>
</protein>
<organism evidence="1 2">
    <name type="scientific">Helicoverpa armigera</name>
    <name type="common">Cotton bollworm</name>
    <name type="synonym">Heliothis armigera</name>
    <dbReference type="NCBI Taxonomy" id="29058"/>
    <lineage>
        <taxon>Eukaryota</taxon>
        <taxon>Metazoa</taxon>
        <taxon>Ecdysozoa</taxon>
        <taxon>Arthropoda</taxon>
        <taxon>Hexapoda</taxon>
        <taxon>Insecta</taxon>
        <taxon>Pterygota</taxon>
        <taxon>Neoptera</taxon>
        <taxon>Endopterygota</taxon>
        <taxon>Lepidoptera</taxon>
        <taxon>Glossata</taxon>
        <taxon>Ditrysia</taxon>
        <taxon>Noctuoidea</taxon>
        <taxon>Noctuidae</taxon>
        <taxon>Heliothinae</taxon>
        <taxon>Helicoverpa</taxon>
    </lineage>
</organism>